<name>A0A2P2BU96_9FIRM</name>
<dbReference type="AlphaFoldDB" id="A0A2P2BU96"/>
<feature type="transmembrane region" description="Helical" evidence="1">
    <location>
        <begin position="119"/>
        <end position="137"/>
    </location>
</feature>
<dbReference type="EMBL" id="LN650648">
    <property type="protein sequence ID" value="CEI73918.1"/>
    <property type="molecule type" value="Genomic_DNA"/>
</dbReference>
<dbReference type="Proteomes" id="UP000245695">
    <property type="component" value="Chromosome 1"/>
</dbReference>
<evidence type="ECO:0000313" key="2">
    <source>
        <dbReference type="EMBL" id="CEI73918.1"/>
    </source>
</evidence>
<accession>A0A2P2BU96</accession>
<dbReference type="InterPro" id="IPR021359">
    <property type="entry name" value="DUF2812"/>
</dbReference>
<evidence type="ECO:0000313" key="3">
    <source>
        <dbReference type="Proteomes" id="UP000245695"/>
    </source>
</evidence>
<proteinExistence type="predicted"/>
<evidence type="ECO:0000256" key="1">
    <source>
        <dbReference type="SAM" id="Phobius"/>
    </source>
</evidence>
<gene>
    <name evidence="2" type="ORF">FRIFI_2393</name>
</gene>
<dbReference type="RefSeq" id="WP_166505981.1">
    <property type="nucleotide sequence ID" value="NZ_JAKNTL010000007.1"/>
</dbReference>
<keyword evidence="3" id="KW-1185">Reference proteome</keyword>
<organism evidence="2 3">
    <name type="scientific">Romboutsia hominis</name>
    <dbReference type="NCBI Taxonomy" id="1507512"/>
    <lineage>
        <taxon>Bacteria</taxon>
        <taxon>Bacillati</taxon>
        <taxon>Bacillota</taxon>
        <taxon>Clostridia</taxon>
        <taxon>Peptostreptococcales</taxon>
        <taxon>Peptostreptococcaceae</taxon>
        <taxon>Romboutsia</taxon>
    </lineage>
</organism>
<protein>
    <recommendedName>
        <fullName evidence="4">DUF2812 domain-containing protein</fullName>
    </recommendedName>
</protein>
<reference evidence="2 3" key="1">
    <citation type="submission" date="2014-09" db="EMBL/GenBank/DDBJ databases">
        <authorList>
            <person name="Hornung B.V."/>
        </authorList>
    </citation>
    <scope>NUCLEOTIDE SEQUENCE [LARGE SCALE GENOMIC DNA]</scope>
    <source>
        <strain evidence="2 3">FRIFI</strain>
    </source>
</reference>
<dbReference type="Pfam" id="PF11193">
    <property type="entry name" value="DUF2812"/>
    <property type="match status" value="1"/>
</dbReference>
<keyword evidence="1" id="KW-0812">Transmembrane</keyword>
<sequence length="188" mass="21170">MSKNVKYIASMGLGFAEEKEMKKLGKLAKEGWIFDNFEKLSYKLVKGEPQNLIYCVDYNENKDDLDSYIELIEESGWTHVTSYEGFHFFKAPEGTHPIYSDGYTLGLKYKAMNKGVKKTAIYSVVIAIISGLIAYIMENIAIDSSVYECLKLIIYMIAGGAFGFFIALIPCSMCIKNKMKKAILSAKN</sequence>
<keyword evidence="1" id="KW-0472">Membrane</keyword>
<dbReference type="KEGG" id="rhom:FRIFI_2393"/>
<evidence type="ECO:0008006" key="4">
    <source>
        <dbReference type="Google" id="ProtNLM"/>
    </source>
</evidence>
<keyword evidence="1" id="KW-1133">Transmembrane helix</keyword>
<feature type="transmembrane region" description="Helical" evidence="1">
    <location>
        <begin position="152"/>
        <end position="175"/>
    </location>
</feature>